<dbReference type="Proteomes" id="UP000267289">
    <property type="component" value="Unassembled WGS sequence"/>
</dbReference>
<feature type="compositionally biased region" description="Low complexity" evidence="1">
    <location>
        <begin position="505"/>
        <end position="514"/>
    </location>
</feature>
<name>A0A498PW70_9MYCO</name>
<sequence length="586" mass="62747">MAAAEKRSQASQLVDMALADYQLGVSDDGQPYGTYPYAPHVALPLRGGKLGLRNALARSYFRRFDVAPSSQALSDACATIEGFAAEKQPRTLHLRVAEHGGTVYIDTANQADRVIEISGGAWRLADTAPVMFRRTELTASMCDPVAGGDVSLLWRHINIAETDRPVLLAVLVAALIQPGAPHVILALVAEHGSAKSTTAKRLVSLVDPSIAPLRMPPRDIDQWVTAANGSWMVAVDNVSTVPPWWSDALCRAATGDALTKRRLYTDADLAVLKFRRVVLLNGIDLGGLAGDLSDRLALVELGCVTPDKRRSEADLDRGWRIHCPLILGGLLDLAAKVHQRLDTVTVTGGLPRMADYARVLACMDEIAGSDGLARYRDRATRLAADSLASDSFVAELVANRYRADRLTSRQILGGLTPEDKSWRRPRDWPRNARVVTTQLTRHAPALRTQGWTVEHDGGRTEDGITRWTITPPDKTRKSDPSDPSDPSPQVSGQKSDGSDTGQRVSDGSDGSDGSETGYGLFSDPSKNGALTSSDGSHGETGHGYGPSLAVVPCSLCGQDMYAPASVARGHCERCHLAGAANTGGRS</sequence>
<dbReference type="EMBL" id="UPHQ01000080">
    <property type="protein sequence ID" value="VBA38008.1"/>
    <property type="molecule type" value="Genomic_DNA"/>
</dbReference>
<feature type="region of interest" description="Disordered" evidence="1">
    <location>
        <begin position="439"/>
        <end position="543"/>
    </location>
</feature>
<dbReference type="RefSeq" id="WP_208649027.1">
    <property type="nucleotide sequence ID" value="NZ_UPHQ01000080.1"/>
</dbReference>
<reference evidence="2 3" key="1">
    <citation type="submission" date="2018-09" db="EMBL/GenBank/DDBJ databases">
        <authorList>
            <person name="Tagini F."/>
        </authorList>
    </citation>
    <scope>NUCLEOTIDE SEQUENCE [LARGE SCALE GENOMIC DNA]</scope>
    <source>
        <strain evidence="2 3">MK13</strain>
    </source>
</reference>
<evidence type="ECO:0000313" key="3">
    <source>
        <dbReference type="Proteomes" id="UP000267289"/>
    </source>
</evidence>
<accession>A0A498PW70</accession>
<feature type="compositionally biased region" description="Polar residues" evidence="1">
    <location>
        <begin position="489"/>
        <end position="503"/>
    </location>
</feature>
<organism evidence="2 3">
    <name type="scientific">Mycobacterium innocens</name>
    <dbReference type="NCBI Taxonomy" id="2341083"/>
    <lineage>
        <taxon>Bacteria</taxon>
        <taxon>Bacillati</taxon>
        <taxon>Actinomycetota</taxon>
        <taxon>Actinomycetes</taxon>
        <taxon>Mycobacteriales</taxon>
        <taxon>Mycobacteriaceae</taxon>
        <taxon>Mycobacterium</taxon>
    </lineage>
</organism>
<keyword evidence="3" id="KW-1185">Reference proteome</keyword>
<feature type="compositionally biased region" description="Polar residues" evidence="1">
    <location>
        <begin position="524"/>
        <end position="535"/>
    </location>
</feature>
<feature type="compositionally biased region" description="Basic and acidic residues" evidence="1">
    <location>
        <begin position="453"/>
        <end position="464"/>
    </location>
</feature>
<dbReference type="AlphaFoldDB" id="A0A498PW70"/>
<evidence type="ECO:0008006" key="4">
    <source>
        <dbReference type="Google" id="ProtNLM"/>
    </source>
</evidence>
<evidence type="ECO:0000313" key="2">
    <source>
        <dbReference type="EMBL" id="VBA38008.1"/>
    </source>
</evidence>
<proteinExistence type="predicted"/>
<evidence type="ECO:0000256" key="1">
    <source>
        <dbReference type="SAM" id="MobiDB-lite"/>
    </source>
</evidence>
<protein>
    <recommendedName>
        <fullName evidence="4">ATP-binding protein</fullName>
    </recommendedName>
</protein>
<gene>
    <name evidence="2" type="ORF">LAUMK13_01916</name>
</gene>